<dbReference type="Pfam" id="PF06224">
    <property type="entry name" value="AlkZ-like"/>
    <property type="match status" value="1"/>
</dbReference>
<evidence type="ECO:0000313" key="1">
    <source>
        <dbReference type="EMBL" id="GAP15978.1"/>
    </source>
</evidence>
<organism evidence="1">
    <name type="scientific">Longilinea arvoryzae</name>
    <dbReference type="NCBI Taxonomy" id="360412"/>
    <lineage>
        <taxon>Bacteria</taxon>
        <taxon>Bacillati</taxon>
        <taxon>Chloroflexota</taxon>
        <taxon>Anaerolineae</taxon>
        <taxon>Anaerolineales</taxon>
        <taxon>Anaerolineaceae</taxon>
        <taxon>Longilinea</taxon>
    </lineage>
</organism>
<dbReference type="STRING" id="360412.LARV_03773"/>
<dbReference type="Proteomes" id="UP000055060">
    <property type="component" value="Unassembled WGS sequence"/>
</dbReference>
<dbReference type="AlphaFoldDB" id="A0A0K8MXJ0"/>
<keyword evidence="2" id="KW-1185">Reference proteome</keyword>
<dbReference type="PANTHER" id="PTHR30528:SF0">
    <property type="entry name" value="CYTOPLASMIC PROTEIN"/>
    <property type="match status" value="1"/>
</dbReference>
<sequence>MQPLPLTLIDTRRFILGRQGLWPGRRWQGLAGTGEAVRAIEALQLDPLNVVARSHDINLFCRVLDYRPEYLEQHAYAQRAFFDYGGALFLYPMQELPYWQPHMDRWKSGNRWSRFMDEKSELVNRIRADLRERGPLGNRDFEGGGRVHAYRGRKESALALYALWITGEVMVHHRERFERIYHLREHVIPPAAERAVTESEAVDYFARKRIAEMGLIRRLDWVNGLSGYLNRKLEPAEAQTLLDGMLARGEVISVQVEGKSEPWYALGEDQPALEAVRAGGYPAAWQPLGASGEEEMLFLAPLDMVTARGRAKKLFGFDYVWEVYKPADTRRWGYYNLPVLWGDRLVARLDPRLERSSGTLRLMGFWLDDPALAADPAFRRAFQRGLERFAAFLGAKNLDLAVLPGALRK</sequence>
<dbReference type="PANTHER" id="PTHR30528">
    <property type="entry name" value="CYTOPLASMIC PROTEIN"/>
    <property type="match status" value="1"/>
</dbReference>
<dbReference type="InterPro" id="IPR009351">
    <property type="entry name" value="AlkZ-like"/>
</dbReference>
<accession>A0A0K8MXJ0</accession>
<dbReference type="EMBL" id="DF967973">
    <property type="protein sequence ID" value="GAP15978.1"/>
    <property type="molecule type" value="Genomic_DNA"/>
</dbReference>
<proteinExistence type="predicted"/>
<reference evidence="1" key="1">
    <citation type="submission" date="2015-07" db="EMBL/GenBank/DDBJ databases">
        <title>Draft Genome Sequences of Anaerolinea thermolimosa IMO-1, Bellilinea caldifistulae GOMI-1, Leptolinea tardivitalis YMTK-2, Levilinea saccharolytica KIBI-1,Longilinea arvoryzae KOME-1, Previously Described as Members of the Anaerolineaceae (Chloroflexi).</title>
        <authorList>
            <person name="Sekiguchi Y."/>
            <person name="Ohashi A."/>
            <person name="Matsuura N."/>
            <person name="Tourlousse M.D."/>
        </authorList>
    </citation>
    <scope>NUCLEOTIDE SEQUENCE [LARGE SCALE GENOMIC DNA]</scope>
    <source>
        <strain evidence="1">KOME-1</strain>
    </source>
</reference>
<gene>
    <name evidence="1" type="ORF">LARV_03773</name>
</gene>
<dbReference type="OrthoDB" id="9787207at2"/>
<dbReference type="RefSeq" id="WP_075075375.1">
    <property type="nucleotide sequence ID" value="NZ_DF967973.1"/>
</dbReference>
<name>A0A0K8MXJ0_9CHLR</name>
<evidence type="ECO:0000313" key="2">
    <source>
        <dbReference type="Proteomes" id="UP000055060"/>
    </source>
</evidence>
<protein>
    <submittedName>
        <fullName evidence="1">Uncharacterized protein conserved in bacteria</fullName>
    </submittedName>
</protein>